<reference evidence="11" key="1">
    <citation type="submission" date="2016-12" db="EMBL/GenBank/DDBJ databases">
        <title>The genomes of Aspergillus section Nigri reveals drivers in fungal speciation.</title>
        <authorList>
            <consortium name="DOE Joint Genome Institute"/>
            <person name="Vesth T.C."/>
            <person name="Nybo J."/>
            <person name="Theobald S."/>
            <person name="Brandl J."/>
            <person name="Frisvad J.C."/>
            <person name="Nielsen K.F."/>
            <person name="Lyhne E.K."/>
            <person name="Kogle M.E."/>
            <person name="Kuo A."/>
            <person name="Riley R."/>
            <person name="Clum A."/>
            <person name="Nolan M."/>
            <person name="Lipzen A."/>
            <person name="Salamov A."/>
            <person name="Henrissat B."/>
            <person name="Wiebenga A."/>
            <person name="De vries R.P."/>
            <person name="Grigoriev I.V."/>
            <person name="Mortensen U.H."/>
            <person name="Andersen M.R."/>
            <person name="Baker S.E."/>
        </authorList>
    </citation>
    <scope>NUCLEOTIDE SEQUENCE</scope>
    <source>
        <strain evidence="11">IBT 28561</strain>
    </source>
</reference>
<dbReference type="Pfam" id="PF06011">
    <property type="entry name" value="TRP"/>
    <property type="match status" value="1"/>
</dbReference>
<evidence type="ECO:0000256" key="6">
    <source>
        <dbReference type="ARBA" id="ARBA00023136"/>
    </source>
</evidence>
<evidence type="ECO:0000256" key="1">
    <source>
        <dbReference type="ARBA" id="ARBA00004141"/>
    </source>
</evidence>
<dbReference type="PANTHER" id="PTHR31145">
    <property type="entry name" value="INTEGRAL MEMBRANE PROTEIN (AFU_ORTHOLOGUE AFUA_7G01610)"/>
    <property type="match status" value="1"/>
</dbReference>
<dbReference type="AlphaFoldDB" id="A0A2I1DFU0"/>
<feature type="transmembrane region" description="Helical" evidence="8">
    <location>
        <begin position="317"/>
        <end position="339"/>
    </location>
</feature>
<name>A0A2I1DFU0_ASPC2</name>
<dbReference type="InterPro" id="IPR032800">
    <property type="entry name" value="TRP_N"/>
</dbReference>
<proteinExistence type="inferred from homology"/>
<evidence type="ECO:0000256" key="7">
    <source>
        <dbReference type="SAM" id="MobiDB-lite"/>
    </source>
</evidence>
<keyword evidence="4 9" id="KW-0732">Signal</keyword>
<dbReference type="OrthoDB" id="5212126at2759"/>
<feature type="transmembrane region" description="Helical" evidence="8">
    <location>
        <begin position="396"/>
        <end position="421"/>
    </location>
</feature>
<feature type="region of interest" description="Disordered" evidence="7">
    <location>
        <begin position="622"/>
        <end position="648"/>
    </location>
</feature>
<evidence type="ECO:0000256" key="2">
    <source>
        <dbReference type="ARBA" id="ARBA00010642"/>
    </source>
</evidence>
<dbReference type="GO" id="GO:0055085">
    <property type="term" value="P:transmembrane transport"/>
    <property type="evidence" value="ECO:0007669"/>
    <property type="project" value="TreeGrafter"/>
</dbReference>
<keyword evidence="5 8" id="KW-1133">Transmembrane helix</keyword>
<keyword evidence="3 8" id="KW-0812">Transmembrane</keyword>
<feature type="transmembrane region" description="Helical" evidence="8">
    <location>
        <begin position="549"/>
        <end position="575"/>
    </location>
</feature>
<protein>
    <submittedName>
        <fullName evidence="11">TRP-domain-containing protein</fullName>
    </submittedName>
</protein>
<feature type="transmembrane region" description="Helical" evidence="8">
    <location>
        <begin position="370"/>
        <end position="390"/>
    </location>
</feature>
<dbReference type="GO" id="GO:0009272">
    <property type="term" value="P:fungal-type cell wall biogenesis"/>
    <property type="evidence" value="ECO:0007669"/>
    <property type="project" value="TreeGrafter"/>
</dbReference>
<keyword evidence="6 8" id="KW-0472">Membrane</keyword>
<evidence type="ECO:0000256" key="9">
    <source>
        <dbReference type="SAM" id="SignalP"/>
    </source>
</evidence>
<dbReference type="PANTHER" id="PTHR31145:SF2">
    <property type="entry name" value="FLAVIN CARRIER PROTEIN 2"/>
    <property type="match status" value="1"/>
</dbReference>
<sequence length="693" mass="75226">MQLSSYLLAAFLCPLVMAIDMIKSDSLALCSEGQGITSSHFEAIFYPDNSTLSLNFDLISSISGKVSATVVLTAYGYEALRKEMDPCEMKMDGLCPLRSGKMPPIDTNVDVPKDVAKNIPGIAYSVPDLDATIRVYINQTTTGDSISCIEASLTNGKTVYQSGVGWSSAVISGLGVLVSAVMSTMGLSKTAIHIATNVLTLFGFMQSQALFGMLAVDMPPIVESWTQNFQWSMGIIHVEFLETLTTWYQRATGGKPSMILSNLEDTSVHVVKKRSLDIMKRSSGLVRRAGSKGTADDVSVAGIERVGFRAGIELTNIFLTGLIFFFAFVILVMICLGISRGIYTLLEKKGKIPTHKVQEIDWNLKAKGTLFRLFLVGFVQMCVLCLWEFTHRDSPAEIFLAVFMLLLTVVTVGVAAFKVIYLARQSVQIHQNPAFILYANPVCLTKWGILYTQYNATAYYFIVLALAYLAAKAIFIACAQSAPVVQTVAMVVIEAAMLIAASVLRPWMDKKANVANIAICAVGFLNSIFLLFFSGVFNQPGLVTGVMGVVFFVVNAVFILILLIAILVSSAFAIFTKNPDTRYQPMADNRDSFIKSSHNLPMSTELDALGATARGDHKDPMYGDAFSPGNGLGGRHSLDQPSPHTPVSQVDLSVPLIPSNGQPMGSPMLSAQTMQRGQNNASPWHKGAGFDHH</sequence>
<evidence type="ECO:0000256" key="8">
    <source>
        <dbReference type="SAM" id="Phobius"/>
    </source>
</evidence>
<dbReference type="EMBL" id="MSFM01000001">
    <property type="protein sequence ID" value="PKY08736.1"/>
    <property type="molecule type" value="Genomic_DNA"/>
</dbReference>
<dbReference type="RefSeq" id="XP_024697330.1">
    <property type="nucleotide sequence ID" value="XM_024833241.1"/>
</dbReference>
<evidence type="ECO:0000256" key="3">
    <source>
        <dbReference type="ARBA" id="ARBA00022692"/>
    </source>
</evidence>
<comment type="subcellular location">
    <subcellularLocation>
        <location evidence="1">Membrane</location>
        <topology evidence="1">Multi-pass membrane protein</topology>
    </subcellularLocation>
</comment>
<dbReference type="SMART" id="SM01320">
    <property type="entry name" value="TRP_N"/>
    <property type="match status" value="1"/>
</dbReference>
<evidence type="ECO:0000313" key="12">
    <source>
        <dbReference type="Proteomes" id="UP000234254"/>
    </source>
</evidence>
<feature type="domain" description="ML-like" evidence="10">
    <location>
        <begin position="20"/>
        <end position="160"/>
    </location>
</feature>
<dbReference type="InterPro" id="IPR010308">
    <property type="entry name" value="TRP_C"/>
</dbReference>
<evidence type="ECO:0000256" key="4">
    <source>
        <dbReference type="ARBA" id="ARBA00022729"/>
    </source>
</evidence>
<organism evidence="11 12">
    <name type="scientific">Aspergillus campestris (strain IBT 28561)</name>
    <dbReference type="NCBI Taxonomy" id="1392248"/>
    <lineage>
        <taxon>Eukaryota</taxon>
        <taxon>Fungi</taxon>
        <taxon>Dikarya</taxon>
        <taxon>Ascomycota</taxon>
        <taxon>Pezizomycotina</taxon>
        <taxon>Eurotiomycetes</taxon>
        <taxon>Eurotiomycetidae</taxon>
        <taxon>Eurotiales</taxon>
        <taxon>Aspergillaceae</taxon>
        <taxon>Aspergillus</taxon>
        <taxon>Aspergillus subgen. Circumdati</taxon>
    </lineage>
</organism>
<feature type="compositionally biased region" description="Polar residues" evidence="7">
    <location>
        <begin position="673"/>
        <end position="682"/>
    </location>
</feature>
<comment type="similarity">
    <text evidence="2">Belongs to the transient receptor potential (TRP) ion channel family.</text>
</comment>
<evidence type="ECO:0000313" key="11">
    <source>
        <dbReference type="EMBL" id="PKY08736.1"/>
    </source>
</evidence>
<accession>A0A2I1DFU0</accession>
<dbReference type="Pfam" id="PF14558">
    <property type="entry name" value="TRP_N"/>
    <property type="match status" value="1"/>
</dbReference>
<feature type="compositionally biased region" description="Polar residues" evidence="7">
    <location>
        <begin position="639"/>
        <end position="648"/>
    </location>
</feature>
<dbReference type="VEuPathDB" id="FungiDB:P168DRAFT_230494"/>
<evidence type="ECO:0000259" key="10">
    <source>
        <dbReference type="SMART" id="SM01320"/>
    </source>
</evidence>
<comment type="caution">
    <text evidence="11">The sequence shown here is derived from an EMBL/GenBank/DDBJ whole genome shotgun (WGS) entry which is preliminary data.</text>
</comment>
<keyword evidence="12" id="KW-1185">Reference proteome</keyword>
<feature type="region of interest" description="Disordered" evidence="7">
    <location>
        <begin position="673"/>
        <end position="693"/>
    </location>
</feature>
<evidence type="ECO:0000256" key="5">
    <source>
        <dbReference type="ARBA" id="ARBA00022989"/>
    </source>
</evidence>
<feature type="chain" id="PRO_5014194785" evidence="9">
    <location>
        <begin position="19"/>
        <end position="693"/>
    </location>
</feature>
<dbReference type="GO" id="GO:0016020">
    <property type="term" value="C:membrane"/>
    <property type="evidence" value="ECO:0007669"/>
    <property type="project" value="UniProtKB-SubCell"/>
</dbReference>
<feature type="signal peptide" evidence="9">
    <location>
        <begin position="1"/>
        <end position="18"/>
    </location>
</feature>
<feature type="transmembrane region" description="Helical" evidence="8">
    <location>
        <begin position="516"/>
        <end position="537"/>
    </location>
</feature>
<dbReference type="GeneID" id="36540765"/>
<dbReference type="InterPro" id="IPR040241">
    <property type="entry name" value="TRP_Flc/Pkd2-like"/>
</dbReference>
<gene>
    <name evidence="11" type="ORF">P168DRAFT_230494</name>
</gene>
<dbReference type="Proteomes" id="UP000234254">
    <property type="component" value="Unassembled WGS sequence"/>
</dbReference>
<feature type="transmembrane region" description="Helical" evidence="8">
    <location>
        <begin position="458"/>
        <end position="477"/>
    </location>
</feature>
<feature type="transmembrane region" description="Helical" evidence="8">
    <location>
        <begin position="483"/>
        <end position="504"/>
    </location>
</feature>